<keyword evidence="2" id="KW-1185">Reference proteome</keyword>
<evidence type="ECO:0000313" key="1">
    <source>
        <dbReference type="EMBL" id="SDJ97861.1"/>
    </source>
</evidence>
<evidence type="ECO:0000313" key="2">
    <source>
        <dbReference type="Proteomes" id="UP000199305"/>
    </source>
</evidence>
<reference evidence="2" key="1">
    <citation type="submission" date="2016-10" db="EMBL/GenBank/DDBJ databases">
        <authorList>
            <person name="Varghese N."/>
            <person name="Submissions S."/>
        </authorList>
    </citation>
    <scope>NUCLEOTIDE SEQUENCE [LARGE SCALE GENOMIC DNA]</scope>
    <source>
        <strain evidence="2">CGMCC 1.10658</strain>
    </source>
</reference>
<sequence>MNDNNIRISESQAIFRGINRLLAHKSFDLDDRKIISVGSFSASLEYHAALWLLCKNKRFGAAANLLRSQVESYAKGVWFLYCGSDADVEAAHNDELSLGMRKLALDLESRQVPGWEDVKEVKESFWSILCGYTHTGKPQLARRFIGSNISPNYDDGFVSSVLNFGDLIAFKTLLELLKLSNSDDSETEIRSLIGSSKFLQEAFGP</sequence>
<dbReference type="Pfam" id="PF22491">
    <property type="entry name" value="DUF6988"/>
    <property type="match status" value="1"/>
</dbReference>
<organism evidence="1 2">
    <name type="scientific">Microbulbifer yueqingensis</name>
    <dbReference type="NCBI Taxonomy" id="658219"/>
    <lineage>
        <taxon>Bacteria</taxon>
        <taxon>Pseudomonadati</taxon>
        <taxon>Pseudomonadota</taxon>
        <taxon>Gammaproteobacteria</taxon>
        <taxon>Cellvibrionales</taxon>
        <taxon>Microbulbiferaceae</taxon>
        <taxon>Microbulbifer</taxon>
    </lineage>
</organism>
<gene>
    <name evidence="1" type="ORF">SAMN05216212_1360</name>
</gene>
<proteinExistence type="predicted"/>
<name>A0A1G8Y537_9GAMM</name>
<evidence type="ECO:0008006" key="3">
    <source>
        <dbReference type="Google" id="ProtNLM"/>
    </source>
</evidence>
<dbReference type="InterPro" id="IPR054257">
    <property type="entry name" value="DUF6988"/>
</dbReference>
<protein>
    <recommendedName>
        <fullName evidence="3">AbiV family abortive infection protein</fullName>
    </recommendedName>
</protein>
<dbReference type="Proteomes" id="UP000199305">
    <property type="component" value="Unassembled WGS sequence"/>
</dbReference>
<dbReference type="OrthoDB" id="6058394at2"/>
<dbReference type="EMBL" id="FNFH01000002">
    <property type="protein sequence ID" value="SDJ97861.1"/>
    <property type="molecule type" value="Genomic_DNA"/>
</dbReference>
<accession>A0A1G8Y537</accession>
<dbReference type="RefSeq" id="WP_139169418.1">
    <property type="nucleotide sequence ID" value="NZ_FNFH01000002.1"/>
</dbReference>
<dbReference type="AlphaFoldDB" id="A0A1G8Y537"/>